<comment type="similarity">
    <text evidence="3">Belongs to the wax synthase family.</text>
</comment>
<dbReference type="Pfam" id="PF13813">
    <property type="entry name" value="MBOAT_2"/>
    <property type="match status" value="1"/>
</dbReference>
<evidence type="ECO:0000313" key="11">
    <source>
        <dbReference type="EMBL" id="KAK5999047.1"/>
    </source>
</evidence>
<dbReference type="Proteomes" id="UP001338125">
    <property type="component" value="Unassembled WGS sequence"/>
</dbReference>
<comment type="caution">
    <text evidence="11">The sequence shown here is derived from an EMBL/GenBank/DDBJ whole genome shotgun (WGS) entry which is preliminary data.</text>
</comment>
<evidence type="ECO:0000256" key="2">
    <source>
        <dbReference type="ARBA" id="ARBA00005179"/>
    </source>
</evidence>
<comment type="subcellular location">
    <subcellularLocation>
        <location evidence="1">Membrane</location>
        <topology evidence="1">Multi-pass membrane protein</topology>
    </subcellularLocation>
</comment>
<comment type="pathway">
    <text evidence="2">Secondary metabolite biosynthesis.</text>
</comment>
<evidence type="ECO:0000256" key="7">
    <source>
        <dbReference type="ARBA" id="ARBA00023136"/>
    </source>
</evidence>
<evidence type="ECO:0000256" key="6">
    <source>
        <dbReference type="ARBA" id="ARBA00022989"/>
    </source>
</evidence>
<accession>A0ABR0T4L9</accession>
<evidence type="ECO:0000256" key="8">
    <source>
        <dbReference type="SAM" id="MobiDB-lite"/>
    </source>
</evidence>
<evidence type="ECO:0000256" key="1">
    <source>
        <dbReference type="ARBA" id="ARBA00004141"/>
    </source>
</evidence>
<dbReference type="PANTHER" id="PTHR31595:SF57">
    <property type="entry name" value="OS04G0481900 PROTEIN"/>
    <property type="match status" value="1"/>
</dbReference>
<dbReference type="InterPro" id="IPR044851">
    <property type="entry name" value="Wax_synthase"/>
</dbReference>
<keyword evidence="7 9" id="KW-0472">Membrane</keyword>
<evidence type="ECO:0000256" key="3">
    <source>
        <dbReference type="ARBA" id="ARBA00007282"/>
    </source>
</evidence>
<dbReference type="EMBL" id="JAVFKD010000001">
    <property type="protein sequence ID" value="KAK5999047.1"/>
    <property type="molecule type" value="Genomic_DNA"/>
</dbReference>
<evidence type="ECO:0000256" key="9">
    <source>
        <dbReference type="SAM" id="Phobius"/>
    </source>
</evidence>
<evidence type="ECO:0000256" key="5">
    <source>
        <dbReference type="ARBA" id="ARBA00022692"/>
    </source>
</evidence>
<gene>
    <name evidence="11" type="ORF">PT974_01434</name>
</gene>
<feature type="region of interest" description="Disordered" evidence="8">
    <location>
        <begin position="136"/>
        <end position="162"/>
    </location>
</feature>
<keyword evidence="5 9" id="KW-0812">Transmembrane</keyword>
<organism evidence="11 12">
    <name type="scientific">Cladobotryum mycophilum</name>
    <dbReference type="NCBI Taxonomy" id="491253"/>
    <lineage>
        <taxon>Eukaryota</taxon>
        <taxon>Fungi</taxon>
        <taxon>Dikarya</taxon>
        <taxon>Ascomycota</taxon>
        <taxon>Pezizomycotina</taxon>
        <taxon>Sordariomycetes</taxon>
        <taxon>Hypocreomycetidae</taxon>
        <taxon>Hypocreales</taxon>
        <taxon>Hypocreaceae</taxon>
        <taxon>Cladobotryum</taxon>
    </lineage>
</organism>
<name>A0ABR0T4L9_9HYPO</name>
<keyword evidence="4" id="KW-0808">Transferase</keyword>
<feature type="domain" description="Wax synthase" evidence="10">
    <location>
        <begin position="277"/>
        <end position="363"/>
    </location>
</feature>
<evidence type="ECO:0000259" key="10">
    <source>
        <dbReference type="Pfam" id="PF13813"/>
    </source>
</evidence>
<proteinExistence type="inferred from homology"/>
<feature type="transmembrane region" description="Helical" evidence="9">
    <location>
        <begin position="6"/>
        <end position="25"/>
    </location>
</feature>
<reference evidence="11 12" key="1">
    <citation type="submission" date="2024-01" db="EMBL/GenBank/DDBJ databases">
        <title>Complete genome of Cladobotryum mycophilum ATHUM6906.</title>
        <authorList>
            <person name="Christinaki A.C."/>
            <person name="Myridakis A.I."/>
            <person name="Kouvelis V.N."/>
        </authorList>
    </citation>
    <scope>NUCLEOTIDE SEQUENCE [LARGE SCALE GENOMIC DNA]</scope>
    <source>
        <strain evidence="11 12">ATHUM6906</strain>
    </source>
</reference>
<sequence>MSLWELLVTITPAVASALGAGLGLVSFTRPNAHPKATVFIIAIFLLTSFFTSDNLTSSSTFNDNFTRFQLVGLGHIAYLHLYLSASEFSNSGGSLDEIKHHGSPKSDPRNWRFGYNLLCNPRCNLKPIRQIILARRKQDRVQSGKPHDRDYSGKDAQSGTQTPQSRASFIAWRLLGLLGRYIILCIWFDPLLDLESFSSSGAPWNITDYAPERRLLFRKVPCLMGLCRTDTEVVTRQGLLALNNLALVVVNCLTLDSYYDVLTIISVSLNLDPPEDWPPLFGDIREAYSVRRFWGRYWHRLIYHSFSAFGGSISTRLFAFKKGGQAARYASNALVFVLSGVMHWFVEYSELGECSDLGQIYYFTLHFVAIAAEEMFQMALRAVEMRVSTDANGHAWWRALKRIVGYVWVASVFMYAEEKFGYPTYYCLYGGVDEIAI</sequence>
<dbReference type="PANTHER" id="PTHR31595">
    <property type="entry name" value="LONG-CHAIN-ALCOHOL O-FATTY-ACYLTRANSFERASE 3-RELATED"/>
    <property type="match status" value="1"/>
</dbReference>
<evidence type="ECO:0000256" key="4">
    <source>
        <dbReference type="ARBA" id="ARBA00022679"/>
    </source>
</evidence>
<evidence type="ECO:0000313" key="12">
    <source>
        <dbReference type="Proteomes" id="UP001338125"/>
    </source>
</evidence>
<keyword evidence="12" id="KW-1185">Reference proteome</keyword>
<keyword evidence="6 9" id="KW-1133">Transmembrane helix</keyword>
<protein>
    <submittedName>
        <fullName evidence="11">Acetyltransferase aurG</fullName>
    </submittedName>
</protein>
<feature type="transmembrane region" description="Helical" evidence="9">
    <location>
        <begin position="37"/>
        <end position="56"/>
    </location>
</feature>
<dbReference type="InterPro" id="IPR032805">
    <property type="entry name" value="Wax_synthase_dom"/>
</dbReference>
<feature type="compositionally biased region" description="Basic and acidic residues" evidence="8">
    <location>
        <begin position="139"/>
        <end position="153"/>
    </location>
</feature>